<proteinExistence type="predicted"/>
<evidence type="ECO:0000313" key="2">
    <source>
        <dbReference type="Proteomes" id="UP001321760"/>
    </source>
</evidence>
<reference evidence="1" key="1">
    <citation type="journal article" date="2023" name="Mol. Phylogenet. Evol.">
        <title>Genome-scale phylogeny and comparative genomics of the fungal order Sordariales.</title>
        <authorList>
            <person name="Hensen N."/>
            <person name="Bonometti L."/>
            <person name="Westerberg I."/>
            <person name="Brannstrom I.O."/>
            <person name="Guillou S."/>
            <person name="Cros-Aarteil S."/>
            <person name="Calhoun S."/>
            <person name="Haridas S."/>
            <person name="Kuo A."/>
            <person name="Mondo S."/>
            <person name="Pangilinan J."/>
            <person name="Riley R."/>
            <person name="LaButti K."/>
            <person name="Andreopoulos B."/>
            <person name="Lipzen A."/>
            <person name="Chen C."/>
            <person name="Yan M."/>
            <person name="Daum C."/>
            <person name="Ng V."/>
            <person name="Clum A."/>
            <person name="Steindorff A."/>
            <person name="Ohm R.A."/>
            <person name="Martin F."/>
            <person name="Silar P."/>
            <person name="Natvig D.O."/>
            <person name="Lalanne C."/>
            <person name="Gautier V."/>
            <person name="Ament-Velasquez S.L."/>
            <person name="Kruys A."/>
            <person name="Hutchinson M.I."/>
            <person name="Powell A.J."/>
            <person name="Barry K."/>
            <person name="Miller A.N."/>
            <person name="Grigoriev I.V."/>
            <person name="Debuchy R."/>
            <person name="Gladieux P."/>
            <person name="Hiltunen Thoren M."/>
            <person name="Johannesson H."/>
        </authorList>
    </citation>
    <scope>NUCLEOTIDE SEQUENCE</scope>
    <source>
        <strain evidence="1">PSN243</strain>
    </source>
</reference>
<dbReference type="EMBL" id="MU865959">
    <property type="protein sequence ID" value="KAK4446105.1"/>
    <property type="molecule type" value="Genomic_DNA"/>
</dbReference>
<reference evidence="1" key="2">
    <citation type="submission" date="2023-05" db="EMBL/GenBank/DDBJ databases">
        <authorList>
            <consortium name="Lawrence Berkeley National Laboratory"/>
            <person name="Steindorff A."/>
            <person name="Hensen N."/>
            <person name="Bonometti L."/>
            <person name="Westerberg I."/>
            <person name="Brannstrom I.O."/>
            <person name="Guillou S."/>
            <person name="Cros-Aarteil S."/>
            <person name="Calhoun S."/>
            <person name="Haridas S."/>
            <person name="Kuo A."/>
            <person name="Mondo S."/>
            <person name="Pangilinan J."/>
            <person name="Riley R."/>
            <person name="Labutti K."/>
            <person name="Andreopoulos B."/>
            <person name="Lipzen A."/>
            <person name="Chen C."/>
            <person name="Yanf M."/>
            <person name="Daum C."/>
            <person name="Ng V."/>
            <person name="Clum A."/>
            <person name="Ohm R."/>
            <person name="Martin F."/>
            <person name="Silar P."/>
            <person name="Natvig D."/>
            <person name="Lalanne C."/>
            <person name="Gautier V."/>
            <person name="Ament-Velasquez S.L."/>
            <person name="Kruys A."/>
            <person name="Hutchinson M.I."/>
            <person name="Powell A.J."/>
            <person name="Barry K."/>
            <person name="Miller A.N."/>
            <person name="Grigoriev I.V."/>
            <person name="Debuchy R."/>
            <person name="Gladieux P."/>
            <person name="Thoren M.H."/>
            <person name="Johannesson H."/>
        </authorList>
    </citation>
    <scope>NUCLEOTIDE SEQUENCE</scope>
    <source>
        <strain evidence="1">PSN243</strain>
    </source>
</reference>
<sequence length="458" mass="51573">MPPTNQGQSRLLALPRELRDAIYEAYLFVPAGYTYDFDAGKLRAAPGGQPIDLALMYTCQQIGREMMGLALRINVVTFTTLYTDELRTRAGRWDWLARNVLQPQAVTAAVRHLSDESFEKAMQPVDGTTFAAHAREMRPQLRINMDGSELLCQKVSNLTRGEVPSVYRAAERRFMELALADPDLQKYFDNVYVAKYVDCVPGHVPYLLKVASKDPWSIPTEEELDRHAQQLPSDALLGDARYKAFWGVNRSKPRFSAAAAAIHFLTSVPAATRIQLRKVVVHEDLMAVHAPSAHVRGLIPFCHENPALQIERRVDLWRNCFMFAVMGQFPMFPGRWLDFTMGPDDPKEVMSAGNITVSVAKWIVEASLPTIPKAITLVLDGGPDPDLMSRLFQEVVQHDAAWQTAISRVFHSDLSLRGRTHWPYFYEGFPELLQSMSNFQASASVARLSKSKGRIRLP</sequence>
<comment type="caution">
    <text evidence="1">The sequence shown here is derived from an EMBL/GenBank/DDBJ whole genome shotgun (WGS) entry which is preliminary data.</text>
</comment>
<gene>
    <name evidence="1" type="ORF">QBC34DRAFT_411964</name>
</gene>
<keyword evidence="2" id="KW-1185">Reference proteome</keyword>
<protein>
    <submittedName>
        <fullName evidence="1">Uncharacterized protein</fullName>
    </submittedName>
</protein>
<dbReference type="AlphaFoldDB" id="A0AAV9GFF7"/>
<dbReference type="Proteomes" id="UP001321760">
    <property type="component" value="Unassembled WGS sequence"/>
</dbReference>
<accession>A0AAV9GFF7</accession>
<evidence type="ECO:0000313" key="1">
    <source>
        <dbReference type="EMBL" id="KAK4446105.1"/>
    </source>
</evidence>
<name>A0AAV9GFF7_9PEZI</name>
<organism evidence="1 2">
    <name type="scientific">Podospora aff. communis PSN243</name>
    <dbReference type="NCBI Taxonomy" id="3040156"/>
    <lineage>
        <taxon>Eukaryota</taxon>
        <taxon>Fungi</taxon>
        <taxon>Dikarya</taxon>
        <taxon>Ascomycota</taxon>
        <taxon>Pezizomycotina</taxon>
        <taxon>Sordariomycetes</taxon>
        <taxon>Sordariomycetidae</taxon>
        <taxon>Sordariales</taxon>
        <taxon>Podosporaceae</taxon>
        <taxon>Podospora</taxon>
    </lineage>
</organism>